<dbReference type="EMBL" id="BRLB01000005">
    <property type="protein sequence ID" value="GKX29704.1"/>
    <property type="molecule type" value="Genomic_DNA"/>
</dbReference>
<proteinExistence type="predicted"/>
<name>A0A9W6DGG0_9FIRM</name>
<evidence type="ECO:0000313" key="2">
    <source>
        <dbReference type="Proteomes" id="UP001144256"/>
    </source>
</evidence>
<dbReference type="AlphaFoldDB" id="A0A9W6DGG0"/>
<evidence type="ECO:0000313" key="1">
    <source>
        <dbReference type="EMBL" id="GKX29704.1"/>
    </source>
</evidence>
<reference evidence="1" key="1">
    <citation type="submission" date="2022-06" db="EMBL/GenBank/DDBJ databases">
        <title>Vallitalea longa sp. nov., an anaerobic bacterium isolated from marine sediment.</title>
        <authorList>
            <person name="Hirano S."/>
            <person name="Terahara T."/>
            <person name="Mori K."/>
            <person name="Hamada M."/>
            <person name="Matsumoto R."/>
            <person name="Kobayashi T."/>
        </authorList>
    </citation>
    <scope>NUCLEOTIDE SEQUENCE</scope>
    <source>
        <strain evidence="1">SH18-1</strain>
    </source>
</reference>
<dbReference type="Proteomes" id="UP001144256">
    <property type="component" value="Unassembled WGS sequence"/>
</dbReference>
<accession>A0A9W6DGG0</accession>
<sequence>MGRQPREISSTGYYHVIMRGNNKAMIFNSETNKKDFLIMLKEQEDNDS</sequence>
<dbReference type="RefSeq" id="WP_281815320.1">
    <property type="nucleotide sequence ID" value="NZ_BRLB01000005.1"/>
</dbReference>
<gene>
    <name evidence="1" type="ORF">SH1V18_21840</name>
</gene>
<comment type="caution">
    <text evidence="1">The sequence shown here is derived from an EMBL/GenBank/DDBJ whole genome shotgun (WGS) entry which is preliminary data.</text>
</comment>
<keyword evidence="2" id="KW-1185">Reference proteome</keyword>
<protein>
    <submittedName>
        <fullName evidence="1">Uncharacterized protein</fullName>
    </submittedName>
</protein>
<organism evidence="1 2">
    <name type="scientific">Vallitalea longa</name>
    <dbReference type="NCBI Taxonomy" id="2936439"/>
    <lineage>
        <taxon>Bacteria</taxon>
        <taxon>Bacillati</taxon>
        <taxon>Bacillota</taxon>
        <taxon>Clostridia</taxon>
        <taxon>Lachnospirales</taxon>
        <taxon>Vallitaleaceae</taxon>
        <taxon>Vallitalea</taxon>
    </lineage>
</organism>